<comment type="similarity">
    <text evidence="2">Belongs to the SLC13A/DASS transporter (TC 2.A.47) family. NADC subfamily.</text>
</comment>
<dbReference type="PANTHER" id="PTHR10283">
    <property type="entry name" value="SOLUTE CARRIER FAMILY 13 MEMBER"/>
    <property type="match status" value="1"/>
</dbReference>
<reference evidence="8" key="2">
    <citation type="submission" date="2020-06" db="EMBL/GenBank/DDBJ databases">
        <authorList>
            <person name="Sheffer M."/>
        </authorList>
    </citation>
    <scope>NUCLEOTIDE SEQUENCE</scope>
</reference>
<dbReference type="EMBL" id="JABXBU010002230">
    <property type="protein sequence ID" value="KAF8766868.1"/>
    <property type="molecule type" value="Genomic_DNA"/>
</dbReference>
<evidence type="ECO:0000256" key="7">
    <source>
        <dbReference type="SAM" id="Phobius"/>
    </source>
</evidence>
<proteinExistence type="inferred from homology"/>
<comment type="caution">
    <text evidence="8">The sequence shown here is derived from an EMBL/GenBank/DDBJ whole genome shotgun (WGS) entry which is preliminary data.</text>
</comment>
<dbReference type="InterPro" id="IPR031312">
    <property type="entry name" value="Na/sul_symport_CS"/>
</dbReference>
<dbReference type="GO" id="GO:0015141">
    <property type="term" value="F:succinate transmembrane transporter activity"/>
    <property type="evidence" value="ECO:0007669"/>
    <property type="project" value="TreeGrafter"/>
</dbReference>
<feature type="transmembrane region" description="Helical" evidence="7">
    <location>
        <begin position="225"/>
        <end position="242"/>
    </location>
</feature>
<keyword evidence="5 7" id="KW-1133">Transmembrane helix</keyword>
<dbReference type="GO" id="GO:0015137">
    <property type="term" value="F:citrate transmembrane transporter activity"/>
    <property type="evidence" value="ECO:0007669"/>
    <property type="project" value="TreeGrafter"/>
</dbReference>
<feature type="transmembrane region" description="Helical" evidence="7">
    <location>
        <begin position="263"/>
        <end position="284"/>
    </location>
</feature>
<dbReference type="Pfam" id="PF00939">
    <property type="entry name" value="Na_sulph_symp"/>
    <property type="match status" value="1"/>
</dbReference>
<evidence type="ECO:0000256" key="6">
    <source>
        <dbReference type="ARBA" id="ARBA00023136"/>
    </source>
</evidence>
<evidence type="ECO:0000313" key="8">
    <source>
        <dbReference type="EMBL" id="KAF8766868.1"/>
    </source>
</evidence>
<sequence>MFSGPLNQGRSPFNLFGALYLKGRITANRSCHKAQESALWFQTERDFIRYSTDNDVIGSNYIYSLEEIVKTRNTTKSKRNKSCALRITLLLGVCYAANIGGTGTLIGTGSNLAFIAMLEKIYPGSEEISFATWMVYNVPGVFLCTIIGWFYLWLINIYFSKMKQNDESKDEIYGIISKRYGQLGTLTSHEISVIALFSLLIALWIFRDPKFIPGWYTALGFKLKVGDSTTAIAILFLMFFLPSNFRDLDSPRILEWKTAQAKFPWAVIFLVGSGASLAQGAQVSGLSHSIGLMLSALKALPPGLIVAITCFSTAAATEIFSNLTTTVILLPILSQMALTIGINPLYLMLPATVVSSYAFMLPVATIPNAIVFEEGNMKTLDMLKPGIAMNILCCCVQLATLHTIGVPLFNLNKFPSWAINSNLTSIENVIFNATQIQNSTSIL</sequence>
<evidence type="ECO:0000256" key="1">
    <source>
        <dbReference type="ARBA" id="ARBA00004141"/>
    </source>
</evidence>
<feature type="transmembrane region" description="Helical" evidence="7">
    <location>
        <begin position="304"/>
        <end position="333"/>
    </location>
</feature>
<reference evidence="8" key="1">
    <citation type="journal article" date="2020" name="bioRxiv">
        <title>Chromosome-level reference genome of the European wasp spider Argiope bruennichi: a resource for studies on range expansion and evolutionary adaptation.</title>
        <authorList>
            <person name="Sheffer M.M."/>
            <person name="Hoppe A."/>
            <person name="Krehenwinkel H."/>
            <person name="Uhl G."/>
            <person name="Kuss A.W."/>
            <person name="Jensen L."/>
            <person name="Jensen C."/>
            <person name="Gillespie R.G."/>
            <person name="Hoff K.J."/>
            <person name="Prost S."/>
        </authorList>
    </citation>
    <scope>NUCLEOTIDE SEQUENCE</scope>
</reference>
<evidence type="ECO:0000256" key="2">
    <source>
        <dbReference type="ARBA" id="ARBA00006772"/>
    </source>
</evidence>
<feature type="transmembrane region" description="Helical" evidence="7">
    <location>
        <begin position="387"/>
        <end position="409"/>
    </location>
</feature>
<keyword evidence="4 7" id="KW-0812">Transmembrane</keyword>
<dbReference type="AlphaFoldDB" id="A0A8T0E688"/>
<dbReference type="PANTHER" id="PTHR10283:SF82">
    <property type="entry name" value="SOLUTE CARRIER FAMILY 13 MEMBER 2"/>
    <property type="match status" value="1"/>
</dbReference>
<gene>
    <name evidence="8" type="ORF">HNY73_019890</name>
</gene>
<keyword evidence="6 7" id="KW-0472">Membrane</keyword>
<evidence type="ECO:0000256" key="3">
    <source>
        <dbReference type="ARBA" id="ARBA00022448"/>
    </source>
</evidence>
<dbReference type="Proteomes" id="UP000807504">
    <property type="component" value="Unassembled WGS sequence"/>
</dbReference>
<protein>
    <submittedName>
        <fullName evidence="8">Solute carrier family 13 member 5 like protein</fullName>
    </submittedName>
</protein>
<keyword evidence="9" id="KW-1185">Reference proteome</keyword>
<feature type="transmembrane region" description="Helical" evidence="7">
    <location>
        <begin position="87"/>
        <end position="118"/>
    </location>
</feature>
<dbReference type="InterPro" id="IPR001898">
    <property type="entry name" value="SLC13A/DASS"/>
</dbReference>
<feature type="transmembrane region" description="Helical" evidence="7">
    <location>
        <begin position="138"/>
        <end position="159"/>
    </location>
</feature>
<accession>A0A8T0E688</accession>
<feature type="transmembrane region" description="Helical" evidence="7">
    <location>
        <begin position="180"/>
        <end position="205"/>
    </location>
</feature>
<evidence type="ECO:0000256" key="4">
    <source>
        <dbReference type="ARBA" id="ARBA00022692"/>
    </source>
</evidence>
<comment type="subcellular location">
    <subcellularLocation>
        <location evidence="1">Membrane</location>
        <topology evidence="1">Multi-pass membrane protein</topology>
    </subcellularLocation>
</comment>
<dbReference type="GO" id="GO:0005886">
    <property type="term" value="C:plasma membrane"/>
    <property type="evidence" value="ECO:0007669"/>
    <property type="project" value="TreeGrafter"/>
</dbReference>
<dbReference type="PROSITE" id="PS01271">
    <property type="entry name" value="NA_SULFATE"/>
    <property type="match status" value="1"/>
</dbReference>
<feature type="transmembrane region" description="Helical" evidence="7">
    <location>
        <begin position="345"/>
        <end position="367"/>
    </location>
</feature>
<name>A0A8T0E688_ARGBR</name>
<evidence type="ECO:0000313" key="9">
    <source>
        <dbReference type="Proteomes" id="UP000807504"/>
    </source>
</evidence>
<keyword evidence="3" id="KW-0813">Transport</keyword>
<evidence type="ECO:0000256" key="5">
    <source>
        <dbReference type="ARBA" id="ARBA00022989"/>
    </source>
</evidence>
<organism evidence="8 9">
    <name type="scientific">Argiope bruennichi</name>
    <name type="common">Wasp spider</name>
    <name type="synonym">Aranea bruennichi</name>
    <dbReference type="NCBI Taxonomy" id="94029"/>
    <lineage>
        <taxon>Eukaryota</taxon>
        <taxon>Metazoa</taxon>
        <taxon>Ecdysozoa</taxon>
        <taxon>Arthropoda</taxon>
        <taxon>Chelicerata</taxon>
        <taxon>Arachnida</taxon>
        <taxon>Araneae</taxon>
        <taxon>Araneomorphae</taxon>
        <taxon>Entelegynae</taxon>
        <taxon>Araneoidea</taxon>
        <taxon>Araneidae</taxon>
        <taxon>Argiope</taxon>
    </lineage>
</organism>